<evidence type="ECO:0000313" key="2">
    <source>
        <dbReference type="Proteomes" id="UP000023152"/>
    </source>
</evidence>
<gene>
    <name evidence="1" type="ORF">RFI_36512</name>
</gene>
<proteinExistence type="predicted"/>
<evidence type="ECO:0000313" key="1">
    <source>
        <dbReference type="EMBL" id="ETO00928.1"/>
    </source>
</evidence>
<keyword evidence="2" id="KW-1185">Reference proteome</keyword>
<dbReference type="Proteomes" id="UP000023152">
    <property type="component" value="Unassembled WGS sequence"/>
</dbReference>
<name>X6LG36_RETFI</name>
<accession>X6LG36</accession>
<feature type="non-terminal residue" evidence="1">
    <location>
        <position position="132"/>
    </location>
</feature>
<reference evidence="1 2" key="1">
    <citation type="journal article" date="2013" name="Curr. Biol.">
        <title>The Genome of the Foraminiferan Reticulomyxa filosa.</title>
        <authorList>
            <person name="Glockner G."/>
            <person name="Hulsmann N."/>
            <person name="Schleicher M."/>
            <person name="Noegel A.A."/>
            <person name="Eichinger L."/>
            <person name="Gallinger C."/>
            <person name="Pawlowski J."/>
            <person name="Sierra R."/>
            <person name="Euteneuer U."/>
            <person name="Pillet L."/>
            <person name="Moustafa A."/>
            <person name="Platzer M."/>
            <person name="Groth M."/>
            <person name="Szafranski K."/>
            <person name="Schliwa M."/>
        </authorList>
    </citation>
    <scope>NUCLEOTIDE SEQUENCE [LARGE SCALE GENOMIC DNA]</scope>
</reference>
<protein>
    <submittedName>
        <fullName evidence="1">Uncharacterized protein</fullName>
    </submittedName>
</protein>
<dbReference type="EMBL" id="ASPP01039656">
    <property type="protein sequence ID" value="ETO00928.1"/>
    <property type="molecule type" value="Genomic_DNA"/>
</dbReference>
<organism evidence="1 2">
    <name type="scientific">Reticulomyxa filosa</name>
    <dbReference type="NCBI Taxonomy" id="46433"/>
    <lineage>
        <taxon>Eukaryota</taxon>
        <taxon>Sar</taxon>
        <taxon>Rhizaria</taxon>
        <taxon>Retaria</taxon>
        <taxon>Foraminifera</taxon>
        <taxon>Monothalamids</taxon>
        <taxon>Reticulomyxidae</taxon>
        <taxon>Reticulomyxa</taxon>
    </lineage>
</organism>
<comment type="caution">
    <text evidence="1">The sequence shown here is derived from an EMBL/GenBank/DDBJ whole genome shotgun (WGS) entry which is preliminary data.</text>
</comment>
<dbReference type="AlphaFoldDB" id="X6LG36"/>
<sequence length="132" mass="15848">MNEDEKEDVNESFQLWSQHRLKEKKDEEKTTIITINGKKEKITMNEWTLLELHCQIYSKLDSKYFEQMKQSNMIMEIVNDYGTIIQTDQDLFQNNCYQVIWKSSQQQQQIQFIKTIKKALVIMIGISKYIDN</sequence>